<dbReference type="Pfam" id="PF00005">
    <property type="entry name" value="ABC_tran"/>
    <property type="match status" value="1"/>
</dbReference>
<name>A0A6I0F7I5_9FIRM</name>
<evidence type="ECO:0000256" key="3">
    <source>
        <dbReference type="ARBA" id="ARBA00022741"/>
    </source>
</evidence>
<dbReference type="RefSeq" id="WP_151861368.1">
    <property type="nucleotide sequence ID" value="NZ_WBZC01000031.1"/>
</dbReference>
<reference evidence="6 7" key="1">
    <citation type="submission" date="2019-10" db="EMBL/GenBank/DDBJ databases">
        <title>Alkaliphilus serpentinus sp. nov. and Alkaliphilus pronyensis sp. nov., two novel anaerobic alkaliphilic species isolated from the serpentinized-hosted hydrothermal field of the Prony Bay (New Caledonia).</title>
        <authorList>
            <person name="Postec A."/>
        </authorList>
    </citation>
    <scope>NUCLEOTIDE SEQUENCE [LARGE SCALE GENOMIC DNA]</scope>
    <source>
        <strain evidence="6 7">LacV</strain>
    </source>
</reference>
<dbReference type="GO" id="GO:0016887">
    <property type="term" value="F:ATP hydrolysis activity"/>
    <property type="evidence" value="ECO:0007669"/>
    <property type="project" value="InterPro"/>
</dbReference>
<feature type="domain" description="ABC transporter" evidence="5">
    <location>
        <begin position="7"/>
        <end position="243"/>
    </location>
</feature>
<dbReference type="InterPro" id="IPR003439">
    <property type="entry name" value="ABC_transporter-like_ATP-bd"/>
</dbReference>
<dbReference type="InterPro" id="IPR027417">
    <property type="entry name" value="P-loop_NTPase"/>
</dbReference>
<dbReference type="PROSITE" id="PS50893">
    <property type="entry name" value="ABC_TRANSPORTER_2"/>
    <property type="match status" value="1"/>
</dbReference>
<dbReference type="EMBL" id="WBZC01000031">
    <property type="protein sequence ID" value="KAB3534147.1"/>
    <property type="molecule type" value="Genomic_DNA"/>
</dbReference>
<dbReference type="OrthoDB" id="9804819at2"/>
<sequence>MGMVDYLQVNNLQKLYYVNNSKIKAVDDVTFNVKAGEVFGLLGPNGAGKTSIIKCICGLLDYDGGDIIVNGYSMKNKRRKGLRHISAVLEGNRNIYWRMTVKENLEFFSGINGISSSKVKERINYLINQFQLQQQKDTVVNKLSRGMKQKVAIAISLIANKDIILLDEPTLGLDVSMSHEMRSILRGIAKDENKTILLSTHDMNVVEATCDRLIIINKGKIIAKDTVDNLKSLFNKEIYKVTLMEGPKNQLKERLKKVAQLLNYQKQAENTSLLLQLDNGNQLIEIFQLFKEEGISLIAIEKVTKNLEGIFIDLLKEEQHEILL</sequence>
<keyword evidence="4 6" id="KW-0067">ATP-binding</keyword>
<dbReference type="PANTHER" id="PTHR42711">
    <property type="entry name" value="ABC TRANSPORTER ATP-BINDING PROTEIN"/>
    <property type="match status" value="1"/>
</dbReference>
<accession>A0A6I0F7I5</accession>
<dbReference type="GO" id="GO:0005524">
    <property type="term" value="F:ATP binding"/>
    <property type="evidence" value="ECO:0007669"/>
    <property type="project" value="UniProtKB-KW"/>
</dbReference>
<dbReference type="SUPFAM" id="SSF52540">
    <property type="entry name" value="P-loop containing nucleoside triphosphate hydrolases"/>
    <property type="match status" value="1"/>
</dbReference>
<evidence type="ECO:0000313" key="7">
    <source>
        <dbReference type="Proteomes" id="UP000432715"/>
    </source>
</evidence>
<evidence type="ECO:0000259" key="5">
    <source>
        <dbReference type="PROSITE" id="PS50893"/>
    </source>
</evidence>
<dbReference type="Proteomes" id="UP000432715">
    <property type="component" value="Unassembled WGS sequence"/>
</dbReference>
<proteinExistence type="inferred from homology"/>
<dbReference type="SMART" id="SM00382">
    <property type="entry name" value="AAA"/>
    <property type="match status" value="1"/>
</dbReference>
<keyword evidence="3" id="KW-0547">Nucleotide-binding</keyword>
<comment type="similarity">
    <text evidence="1">Belongs to the ABC transporter superfamily.</text>
</comment>
<organism evidence="6 7">
    <name type="scientific">Alkaliphilus pronyensis</name>
    <dbReference type="NCBI Taxonomy" id="1482732"/>
    <lineage>
        <taxon>Bacteria</taxon>
        <taxon>Bacillati</taxon>
        <taxon>Bacillota</taxon>
        <taxon>Clostridia</taxon>
        <taxon>Peptostreptococcales</taxon>
        <taxon>Natronincolaceae</taxon>
        <taxon>Alkaliphilus</taxon>
    </lineage>
</organism>
<evidence type="ECO:0000256" key="2">
    <source>
        <dbReference type="ARBA" id="ARBA00022448"/>
    </source>
</evidence>
<gene>
    <name evidence="6" type="ORF">F8154_09420</name>
</gene>
<dbReference type="Gene3D" id="3.40.50.300">
    <property type="entry name" value="P-loop containing nucleotide triphosphate hydrolases"/>
    <property type="match status" value="1"/>
</dbReference>
<dbReference type="InterPro" id="IPR003593">
    <property type="entry name" value="AAA+_ATPase"/>
</dbReference>
<keyword evidence="7" id="KW-1185">Reference proteome</keyword>
<protein>
    <submittedName>
        <fullName evidence="6">ABC transporter ATP-binding protein</fullName>
    </submittedName>
</protein>
<comment type="caution">
    <text evidence="6">The sequence shown here is derived from an EMBL/GenBank/DDBJ whole genome shotgun (WGS) entry which is preliminary data.</text>
</comment>
<dbReference type="AlphaFoldDB" id="A0A6I0F7I5"/>
<keyword evidence="2" id="KW-0813">Transport</keyword>
<dbReference type="PANTHER" id="PTHR42711:SF5">
    <property type="entry name" value="ABC TRANSPORTER ATP-BINDING PROTEIN NATA"/>
    <property type="match status" value="1"/>
</dbReference>
<evidence type="ECO:0000256" key="1">
    <source>
        <dbReference type="ARBA" id="ARBA00005417"/>
    </source>
</evidence>
<evidence type="ECO:0000313" key="6">
    <source>
        <dbReference type="EMBL" id="KAB3534147.1"/>
    </source>
</evidence>
<dbReference type="InterPro" id="IPR050763">
    <property type="entry name" value="ABC_transporter_ATP-binding"/>
</dbReference>
<evidence type="ECO:0000256" key="4">
    <source>
        <dbReference type="ARBA" id="ARBA00022840"/>
    </source>
</evidence>